<dbReference type="OrthoDB" id="9808982at2"/>
<organism evidence="1 2">
    <name type="scientific">Bdellovibrio bacteriovorus</name>
    <dbReference type="NCBI Taxonomy" id="959"/>
    <lineage>
        <taxon>Bacteria</taxon>
        <taxon>Pseudomonadati</taxon>
        <taxon>Bdellovibrionota</taxon>
        <taxon>Bdellovibrionia</taxon>
        <taxon>Bdellovibrionales</taxon>
        <taxon>Pseudobdellovibrionaceae</taxon>
        <taxon>Bdellovibrio</taxon>
    </lineage>
</organism>
<dbReference type="SUPFAM" id="SSF109854">
    <property type="entry name" value="DinB/YfiT-like putative metalloenzymes"/>
    <property type="match status" value="1"/>
</dbReference>
<gene>
    <name evidence="1" type="ORF">AZI86_05025</name>
</gene>
<proteinExistence type="predicted"/>
<dbReference type="EMBL" id="LUKE01000001">
    <property type="protein sequence ID" value="KYG66414.1"/>
    <property type="molecule type" value="Genomic_DNA"/>
</dbReference>
<dbReference type="PANTHER" id="PTHR36922:SF1">
    <property type="entry name" value="DUF1993 DOMAIN-CONTAINING PROTEIN"/>
    <property type="match status" value="1"/>
</dbReference>
<name>A0A150WQ09_BDEBC</name>
<evidence type="ECO:0008006" key="3">
    <source>
        <dbReference type="Google" id="ProtNLM"/>
    </source>
</evidence>
<accession>A0A150WQ09</accession>
<dbReference type="Pfam" id="PF09351">
    <property type="entry name" value="DUF1993"/>
    <property type="match status" value="1"/>
</dbReference>
<dbReference type="InterPro" id="IPR018531">
    <property type="entry name" value="DUF1993"/>
</dbReference>
<evidence type="ECO:0000313" key="2">
    <source>
        <dbReference type="Proteomes" id="UP000075320"/>
    </source>
</evidence>
<dbReference type="AlphaFoldDB" id="A0A150WQ09"/>
<keyword evidence="2" id="KW-1185">Reference proteome</keyword>
<dbReference type="Gene3D" id="1.20.120.450">
    <property type="entry name" value="dinb family like domain"/>
    <property type="match status" value="1"/>
</dbReference>
<evidence type="ECO:0000313" key="1">
    <source>
        <dbReference type="EMBL" id="KYG66414.1"/>
    </source>
</evidence>
<sequence>MTYEMTNVQCINILTNLLGFLDKAAAYADHKKFDFEVLMQSRLAPDQFPLARQIQIACDTAKLGAFRLTGKEAPSHADTEKTLPEIRQRIESTVNYLKTLSAKDYEGFASRKITQPRWEGKYLMGDDYMIHHLIPNFYFHITTAYAILRHNGVDLGKGDFLGTLPFKK</sequence>
<dbReference type="Proteomes" id="UP000075320">
    <property type="component" value="Unassembled WGS sequence"/>
</dbReference>
<reference evidence="1 2" key="1">
    <citation type="submission" date="2016-03" db="EMBL/GenBank/DDBJ databases">
        <authorList>
            <person name="Ploux O."/>
        </authorList>
    </citation>
    <scope>NUCLEOTIDE SEQUENCE [LARGE SCALE GENOMIC DNA]</scope>
    <source>
        <strain evidence="1 2">R0</strain>
    </source>
</reference>
<protein>
    <recommendedName>
        <fullName evidence="3">DUF1993 domain-containing protein</fullName>
    </recommendedName>
</protein>
<comment type="caution">
    <text evidence="1">The sequence shown here is derived from an EMBL/GenBank/DDBJ whole genome shotgun (WGS) entry which is preliminary data.</text>
</comment>
<dbReference type="PANTHER" id="PTHR36922">
    <property type="entry name" value="BLL2446 PROTEIN"/>
    <property type="match status" value="1"/>
</dbReference>
<dbReference type="InterPro" id="IPR034660">
    <property type="entry name" value="DinB/YfiT-like"/>
</dbReference>
<dbReference type="RefSeq" id="WP_061833978.1">
    <property type="nucleotide sequence ID" value="NZ_LUKE01000001.1"/>
</dbReference>